<proteinExistence type="predicted"/>
<organism evidence="1 2">
    <name type="scientific">Roseibium aquae</name>
    <dbReference type="NCBI Taxonomy" id="1323746"/>
    <lineage>
        <taxon>Bacteria</taxon>
        <taxon>Pseudomonadati</taxon>
        <taxon>Pseudomonadota</taxon>
        <taxon>Alphaproteobacteria</taxon>
        <taxon>Hyphomicrobiales</taxon>
        <taxon>Stappiaceae</taxon>
        <taxon>Roseibium</taxon>
    </lineage>
</organism>
<dbReference type="Proteomes" id="UP000605148">
    <property type="component" value="Unassembled WGS sequence"/>
</dbReference>
<evidence type="ECO:0000313" key="2">
    <source>
        <dbReference type="Proteomes" id="UP000605148"/>
    </source>
</evidence>
<sequence>MQFRLCEPFEFWWPVRVTLPDPDRPGAVLSQTFEAKFLMVGKDRLAELEAHGEAALLSEILRDWRGVSGAGGSEIPFGPEALEQCLPFAHFRVGVYRAYLTALNGQAAAKNG</sequence>
<dbReference type="AlphaFoldDB" id="A0A916TLU4"/>
<gene>
    <name evidence="1" type="ORF">GCM10011316_29460</name>
</gene>
<accession>A0A916TLU4</accession>
<reference evidence="1" key="1">
    <citation type="journal article" date="2014" name="Int. J. Syst. Evol. Microbiol.">
        <title>Complete genome sequence of Corynebacterium casei LMG S-19264T (=DSM 44701T), isolated from a smear-ripened cheese.</title>
        <authorList>
            <consortium name="US DOE Joint Genome Institute (JGI-PGF)"/>
            <person name="Walter F."/>
            <person name="Albersmeier A."/>
            <person name="Kalinowski J."/>
            <person name="Ruckert C."/>
        </authorList>
    </citation>
    <scope>NUCLEOTIDE SEQUENCE</scope>
    <source>
        <strain evidence="1">CGMCC 1.12426</strain>
    </source>
</reference>
<reference evidence="1" key="2">
    <citation type="submission" date="2020-09" db="EMBL/GenBank/DDBJ databases">
        <authorList>
            <person name="Sun Q."/>
            <person name="Zhou Y."/>
        </authorList>
    </citation>
    <scope>NUCLEOTIDE SEQUENCE</scope>
    <source>
        <strain evidence="1">CGMCC 1.12426</strain>
    </source>
</reference>
<name>A0A916TLU4_9HYPH</name>
<dbReference type="OrthoDB" id="7690128at2"/>
<protein>
    <submittedName>
        <fullName evidence="1">Uncharacterized protein</fullName>
    </submittedName>
</protein>
<dbReference type="EMBL" id="BMFA01000008">
    <property type="protein sequence ID" value="GGB55493.1"/>
    <property type="molecule type" value="Genomic_DNA"/>
</dbReference>
<evidence type="ECO:0000313" key="1">
    <source>
        <dbReference type="EMBL" id="GGB55493.1"/>
    </source>
</evidence>
<keyword evidence="2" id="KW-1185">Reference proteome</keyword>
<dbReference type="RefSeq" id="WP_150497718.1">
    <property type="nucleotide sequence ID" value="NZ_BMFA01000008.1"/>
</dbReference>
<comment type="caution">
    <text evidence="1">The sequence shown here is derived from an EMBL/GenBank/DDBJ whole genome shotgun (WGS) entry which is preliminary data.</text>
</comment>